<protein>
    <submittedName>
        <fullName evidence="7">NADPH-dependent oxidoreductase</fullName>
    </submittedName>
</protein>
<accession>A0A6I3X9F5</accession>
<keyword evidence="8" id="KW-1185">Reference proteome</keyword>
<dbReference type="OrthoDB" id="3181400at2"/>
<evidence type="ECO:0000256" key="5">
    <source>
        <dbReference type="PIRNR" id="PIRNR005426"/>
    </source>
</evidence>
<evidence type="ECO:0000256" key="4">
    <source>
        <dbReference type="ARBA" id="ARBA00023002"/>
    </source>
</evidence>
<comment type="caution">
    <text evidence="7">The sequence shown here is derived from an EMBL/GenBank/DDBJ whole genome shotgun (WGS) entry which is preliminary data.</text>
</comment>
<proteinExistence type="inferred from homology"/>
<dbReference type="Pfam" id="PF00881">
    <property type="entry name" value="Nitroreductase"/>
    <property type="match status" value="1"/>
</dbReference>
<evidence type="ECO:0000259" key="6">
    <source>
        <dbReference type="Pfam" id="PF00881"/>
    </source>
</evidence>
<dbReference type="PANTHER" id="PTHR43425">
    <property type="entry name" value="OXYGEN-INSENSITIVE NADPH NITROREDUCTASE"/>
    <property type="match status" value="1"/>
</dbReference>
<reference evidence="7 8" key="1">
    <citation type="submission" date="2019-11" db="EMBL/GenBank/DDBJ databases">
        <title>Draft Genome Sequences of Six Type Strains of the Genus Massilia.</title>
        <authorList>
            <person name="Miess H."/>
            <person name="Frediansyah A."/>
            <person name="Goeker M."/>
            <person name="Gross H."/>
        </authorList>
    </citation>
    <scope>NUCLEOTIDE SEQUENCE [LARGE SCALE GENOMIC DNA]</scope>
    <source>
        <strain evidence="7 8">DSM 17513</strain>
    </source>
</reference>
<name>A0A6I3X9F5_9BURK</name>
<dbReference type="InterPro" id="IPR029479">
    <property type="entry name" value="Nitroreductase"/>
</dbReference>
<dbReference type="CDD" id="cd02146">
    <property type="entry name" value="NfsA-like"/>
    <property type="match status" value="1"/>
</dbReference>
<dbReference type="PIRSF" id="PIRSF005426">
    <property type="entry name" value="Frp"/>
    <property type="match status" value="1"/>
</dbReference>
<keyword evidence="5" id="KW-0521">NADP</keyword>
<keyword evidence="4 5" id="KW-0560">Oxidoreductase</keyword>
<dbReference type="RefSeq" id="WP_155709273.1">
    <property type="nucleotide sequence ID" value="NZ_BMWU01000006.1"/>
</dbReference>
<dbReference type="InterPro" id="IPR000415">
    <property type="entry name" value="Nitroreductase-like"/>
</dbReference>
<gene>
    <name evidence="7" type="ORF">GJV26_13610</name>
</gene>
<dbReference type="AlphaFoldDB" id="A0A6I3X9F5"/>
<evidence type="ECO:0000256" key="2">
    <source>
        <dbReference type="ARBA" id="ARBA00022630"/>
    </source>
</evidence>
<dbReference type="PANTHER" id="PTHR43425:SF2">
    <property type="entry name" value="OXYGEN-INSENSITIVE NADPH NITROREDUCTASE"/>
    <property type="match status" value="1"/>
</dbReference>
<evidence type="ECO:0000256" key="1">
    <source>
        <dbReference type="ARBA" id="ARBA00008366"/>
    </source>
</evidence>
<keyword evidence="3 5" id="KW-0288">FMN</keyword>
<sequence length="275" mass="29904">MSDPFELLKARYGNGQHAPTVDTLNPVLETLFSHRSVRAFRPDPLPAGTLDLLVAAAQSAPSSSNLQVWSAIAVESQEGRERIATLVGNQKHVREAPLFLAWLVDLSRLQRLAAERGRELDGAEYLDTFLMGVIDAALAAQNAVNAAESLGLGTVYIGALRNQPEAVAAELGIKPGDGVYPVFGLVIGHPDPERPAAVKPRLPQSSVLYRERYTPAPVEQEVGGYDEAMRAFYESQGLPVTTWSEHSLARLKSPEELKGRHRLREALAGLGFPLR</sequence>
<evidence type="ECO:0000256" key="3">
    <source>
        <dbReference type="ARBA" id="ARBA00022643"/>
    </source>
</evidence>
<organism evidence="7 8">
    <name type="scientific">Pseudoduganella dura</name>
    <dbReference type="NCBI Taxonomy" id="321982"/>
    <lineage>
        <taxon>Bacteria</taxon>
        <taxon>Pseudomonadati</taxon>
        <taxon>Pseudomonadota</taxon>
        <taxon>Betaproteobacteria</taxon>
        <taxon>Burkholderiales</taxon>
        <taxon>Oxalobacteraceae</taxon>
        <taxon>Telluria group</taxon>
        <taxon>Pseudoduganella</taxon>
    </lineage>
</organism>
<dbReference type="Proteomes" id="UP000431684">
    <property type="component" value="Unassembled WGS sequence"/>
</dbReference>
<evidence type="ECO:0000313" key="7">
    <source>
        <dbReference type="EMBL" id="MUI13489.1"/>
    </source>
</evidence>
<comment type="similarity">
    <text evidence="1 5">Belongs to the flavin oxidoreductase frp family.</text>
</comment>
<dbReference type="GO" id="GO:0016491">
    <property type="term" value="F:oxidoreductase activity"/>
    <property type="evidence" value="ECO:0007669"/>
    <property type="project" value="UniProtKB-UniRule"/>
</dbReference>
<evidence type="ECO:0000313" key="8">
    <source>
        <dbReference type="Proteomes" id="UP000431684"/>
    </source>
</evidence>
<feature type="domain" description="Nitroreductase" evidence="6">
    <location>
        <begin position="33"/>
        <end position="179"/>
    </location>
</feature>
<dbReference type="Gene3D" id="3.40.109.10">
    <property type="entry name" value="NADH Oxidase"/>
    <property type="match status" value="1"/>
</dbReference>
<keyword evidence="2 5" id="KW-0285">Flavoprotein</keyword>
<dbReference type="InterPro" id="IPR016446">
    <property type="entry name" value="Flavin_OxRdtase_Frp"/>
</dbReference>
<dbReference type="EMBL" id="WNWM01000002">
    <property type="protein sequence ID" value="MUI13489.1"/>
    <property type="molecule type" value="Genomic_DNA"/>
</dbReference>
<dbReference type="SUPFAM" id="SSF55469">
    <property type="entry name" value="FMN-dependent nitroreductase-like"/>
    <property type="match status" value="1"/>
</dbReference>